<dbReference type="AlphaFoldDB" id="A0AAV5W2V3"/>
<dbReference type="Proteomes" id="UP001432322">
    <property type="component" value="Unassembled WGS sequence"/>
</dbReference>
<sequence length="238" mass="27620">QMGLKYKKLSREAKRDLERFFCMKNVIGWLMGEMRDKESPGGLFQEMVGLNVHRLKKVTQSGISTGDLKKELKSEAEQYGITTQEYIDTCADIISEMSEIELEEEWSLSRSRPLNETEEWKSEIPSEILREPPARFYGFFSNQREVFVSRFAQLTEQPRKFVELTDSVWIDYIIDSIEGDKNAAIVTAGRKVSKALKSLSEESKFELERVLCVSRTISHFTGRHETIVSFFHRISKEE</sequence>
<dbReference type="EMBL" id="BTSY01000004">
    <property type="protein sequence ID" value="GMT25064.1"/>
    <property type="molecule type" value="Genomic_DNA"/>
</dbReference>
<gene>
    <name evidence="1" type="ORF">PFISCL1PPCAC_16361</name>
</gene>
<organism evidence="1 2">
    <name type="scientific">Pristionchus fissidentatus</name>
    <dbReference type="NCBI Taxonomy" id="1538716"/>
    <lineage>
        <taxon>Eukaryota</taxon>
        <taxon>Metazoa</taxon>
        <taxon>Ecdysozoa</taxon>
        <taxon>Nematoda</taxon>
        <taxon>Chromadorea</taxon>
        <taxon>Rhabditida</taxon>
        <taxon>Rhabditina</taxon>
        <taxon>Diplogasteromorpha</taxon>
        <taxon>Diplogasteroidea</taxon>
        <taxon>Neodiplogasteridae</taxon>
        <taxon>Pristionchus</taxon>
    </lineage>
</organism>
<reference evidence="1" key="1">
    <citation type="submission" date="2023-10" db="EMBL/GenBank/DDBJ databases">
        <title>Genome assembly of Pristionchus species.</title>
        <authorList>
            <person name="Yoshida K."/>
            <person name="Sommer R.J."/>
        </authorList>
    </citation>
    <scope>NUCLEOTIDE SEQUENCE</scope>
    <source>
        <strain evidence="1">RS5133</strain>
    </source>
</reference>
<name>A0AAV5W2V3_9BILA</name>
<accession>A0AAV5W2V3</accession>
<evidence type="ECO:0000313" key="2">
    <source>
        <dbReference type="Proteomes" id="UP001432322"/>
    </source>
</evidence>
<evidence type="ECO:0000313" key="1">
    <source>
        <dbReference type="EMBL" id="GMT25064.1"/>
    </source>
</evidence>
<feature type="non-terminal residue" evidence="1">
    <location>
        <position position="1"/>
    </location>
</feature>
<keyword evidence="2" id="KW-1185">Reference proteome</keyword>
<proteinExistence type="predicted"/>
<comment type="caution">
    <text evidence="1">The sequence shown here is derived from an EMBL/GenBank/DDBJ whole genome shotgun (WGS) entry which is preliminary data.</text>
</comment>
<protein>
    <submittedName>
        <fullName evidence="1">Uncharacterized protein</fullName>
    </submittedName>
</protein>